<evidence type="ECO:0000256" key="1">
    <source>
        <dbReference type="SAM" id="MobiDB-lite"/>
    </source>
</evidence>
<evidence type="ECO:0000313" key="2">
    <source>
        <dbReference type="EMBL" id="MDQ5770257.1"/>
    </source>
</evidence>
<keyword evidence="4" id="KW-1185">Reference proteome</keyword>
<dbReference type="RefSeq" id="WP_308136008.1">
    <property type="nucleotide sequence ID" value="NZ_CP133197.1"/>
</dbReference>
<dbReference type="EMBL" id="CP133217">
    <property type="protein sequence ID" value="WML85799.1"/>
    <property type="molecule type" value="Genomic_DNA"/>
</dbReference>
<evidence type="ECO:0000313" key="3">
    <source>
        <dbReference type="EMBL" id="WML85799.1"/>
    </source>
</evidence>
<reference evidence="3 4" key="1">
    <citation type="submission" date="2023-08" db="EMBL/GenBank/DDBJ databases">
        <title>New molecular markers tilS and rpoB for phylogenetic and monitoring studies of the genus Thiothrix biodiversity.</title>
        <authorList>
            <person name="Ravin N.V."/>
            <person name="Smolyakov D."/>
            <person name="Markov N.D."/>
            <person name="Beletsky A.V."/>
            <person name="Mardanov A.V."/>
            <person name="Rudenko T.S."/>
            <person name="Grabovich M.Y."/>
        </authorList>
    </citation>
    <scope>NUCLEOTIDE SEQUENCE</scope>
    <source>
        <strain evidence="3">DNT52</strain>
        <strain evidence="2 4">H33</strain>
    </source>
</reference>
<name>A0AA51MLC1_9GAMM</name>
<dbReference type="Proteomes" id="UP001229862">
    <property type="component" value="Chromosome"/>
</dbReference>
<dbReference type="Proteomes" id="UP001223336">
    <property type="component" value="Unassembled WGS sequence"/>
</dbReference>
<organism evidence="3">
    <name type="scientific">Thiothrix subterranea</name>
    <dbReference type="NCBI Taxonomy" id="2735563"/>
    <lineage>
        <taxon>Bacteria</taxon>
        <taxon>Pseudomonadati</taxon>
        <taxon>Pseudomonadota</taxon>
        <taxon>Gammaproteobacteria</taxon>
        <taxon>Thiotrichales</taxon>
        <taxon>Thiotrichaceae</taxon>
        <taxon>Thiothrix</taxon>
    </lineage>
</organism>
<feature type="region of interest" description="Disordered" evidence="1">
    <location>
        <begin position="1"/>
        <end position="23"/>
    </location>
</feature>
<evidence type="ECO:0000313" key="4">
    <source>
        <dbReference type="Proteomes" id="UP001223336"/>
    </source>
</evidence>
<proteinExistence type="predicted"/>
<protein>
    <submittedName>
        <fullName evidence="3">Uncharacterized protein</fullName>
    </submittedName>
</protein>
<gene>
    <name evidence="2" type="ORF">RCC75_17095</name>
    <name evidence="3" type="ORF">RCG00_16020</name>
</gene>
<dbReference type="AlphaFoldDB" id="A0AA51MLC1"/>
<accession>A0AA51MLC1</accession>
<sequence length="107" mass="12230">MSIDKAVKHGKERRKPHTGGKLIANSCRNHGGCPWCEGSRLHKHKRREPIPDDHIIDPEEPHLMRLFFACYSPACLRVKVGRSPFTLTLTRFLKVNYCKGCNMVAPH</sequence>
<dbReference type="EMBL" id="JAVFKN010000028">
    <property type="protein sequence ID" value="MDQ5770257.1"/>
    <property type="molecule type" value="Genomic_DNA"/>
</dbReference>